<dbReference type="InterPro" id="IPR036404">
    <property type="entry name" value="Jacalin-like_lectin_dom_sf"/>
</dbReference>
<protein>
    <recommendedName>
        <fullName evidence="4">Jacalin-type lectin domain-containing protein</fullName>
    </recommendedName>
</protein>
<keyword evidence="3" id="KW-0812">Transmembrane</keyword>
<dbReference type="Gene3D" id="2.100.10.30">
    <property type="entry name" value="Jacalin-like lectin domain"/>
    <property type="match status" value="1"/>
</dbReference>
<keyword evidence="3" id="KW-1133">Transmembrane helix</keyword>
<evidence type="ECO:0000256" key="3">
    <source>
        <dbReference type="SAM" id="Phobius"/>
    </source>
</evidence>
<keyword evidence="1" id="KW-0732">Signal</keyword>
<keyword evidence="3" id="KW-0472">Membrane</keyword>
<keyword evidence="6" id="KW-1185">Reference proteome</keyword>
<name>A0A9D3PEP2_MEGAT</name>
<dbReference type="Pfam" id="PF01419">
    <property type="entry name" value="Jacalin"/>
    <property type="match status" value="1"/>
</dbReference>
<feature type="transmembrane region" description="Helical" evidence="3">
    <location>
        <begin position="53"/>
        <end position="72"/>
    </location>
</feature>
<comment type="caution">
    <text evidence="5">The sequence shown here is derived from an EMBL/GenBank/DDBJ whole genome shotgun (WGS) entry which is preliminary data.</text>
</comment>
<reference evidence="5" key="1">
    <citation type="submission" date="2021-01" db="EMBL/GenBank/DDBJ databases">
        <authorList>
            <person name="Zahm M."/>
            <person name="Roques C."/>
            <person name="Cabau C."/>
            <person name="Klopp C."/>
            <person name="Donnadieu C."/>
            <person name="Jouanno E."/>
            <person name="Lampietro C."/>
            <person name="Louis A."/>
            <person name="Herpin A."/>
            <person name="Echchiki A."/>
            <person name="Berthelot C."/>
            <person name="Parey E."/>
            <person name="Roest-Crollius H."/>
            <person name="Braasch I."/>
            <person name="Postlethwait J."/>
            <person name="Bobe J."/>
            <person name="Montfort J."/>
            <person name="Bouchez O."/>
            <person name="Begum T."/>
            <person name="Mejri S."/>
            <person name="Adams A."/>
            <person name="Chen W.-J."/>
            <person name="Guiguen Y."/>
        </authorList>
    </citation>
    <scope>NUCLEOTIDE SEQUENCE</scope>
    <source>
        <strain evidence="5">YG-15Mar2019-1</strain>
        <tissue evidence="5">Brain</tissue>
    </source>
</reference>
<evidence type="ECO:0000256" key="2">
    <source>
        <dbReference type="ARBA" id="ARBA00022734"/>
    </source>
</evidence>
<sequence length="233" mass="25837">MAFKGQYKCSCAQVEHSAFDHNLKRDTEYLCQTDALSILACLRVDHQNTVLHIRMLSILGLFLLCGSSWALYKPQYYSYSAAVGGGSGTSYASDGEGRITAVRVWETSGSYITGFQLRYDFSWSPRYGREVGTPLEMSLFEGEAIVQVSGKYNPSNYIYQLVFVTSRGRSFIVGQPVGTSFNFYPVHSESELRLLSGRFNGNGITSMGAHWAMVDDMPSDPAMMGNNTMPTLT</sequence>
<dbReference type="SUPFAM" id="SSF51101">
    <property type="entry name" value="Mannose-binding lectins"/>
    <property type="match status" value="1"/>
</dbReference>
<evidence type="ECO:0000259" key="4">
    <source>
        <dbReference type="PROSITE" id="PS51752"/>
    </source>
</evidence>
<dbReference type="Proteomes" id="UP001046870">
    <property type="component" value="Chromosome 21"/>
</dbReference>
<organism evidence="5 6">
    <name type="scientific">Megalops atlanticus</name>
    <name type="common">Tarpon</name>
    <name type="synonym">Clupea gigantea</name>
    <dbReference type="NCBI Taxonomy" id="7932"/>
    <lineage>
        <taxon>Eukaryota</taxon>
        <taxon>Metazoa</taxon>
        <taxon>Chordata</taxon>
        <taxon>Craniata</taxon>
        <taxon>Vertebrata</taxon>
        <taxon>Euteleostomi</taxon>
        <taxon>Actinopterygii</taxon>
        <taxon>Neopterygii</taxon>
        <taxon>Teleostei</taxon>
        <taxon>Elopiformes</taxon>
        <taxon>Megalopidae</taxon>
        <taxon>Megalops</taxon>
    </lineage>
</organism>
<dbReference type="EMBL" id="JAFDVH010000021">
    <property type="protein sequence ID" value="KAG7458259.1"/>
    <property type="molecule type" value="Genomic_DNA"/>
</dbReference>
<proteinExistence type="predicted"/>
<evidence type="ECO:0000313" key="6">
    <source>
        <dbReference type="Proteomes" id="UP001046870"/>
    </source>
</evidence>
<gene>
    <name evidence="5" type="ORF">MATL_G00236310</name>
</gene>
<dbReference type="PANTHER" id="PTHR33589:SF3">
    <property type="entry name" value="ZYMOGEN GRANULE MEMBRANE PROTEIN 16-LIKE"/>
    <property type="match status" value="1"/>
</dbReference>
<dbReference type="InterPro" id="IPR052321">
    <property type="entry name" value="PolyBind_ProtTraffic"/>
</dbReference>
<dbReference type="AlphaFoldDB" id="A0A9D3PEP2"/>
<evidence type="ECO:0000313" key="5">
    <source>
        <dbReference type="EMBL" id="KAG7458259.1"/>
    </source>
</evidence>
<dbReference type="SMART" id="SM00915">
    <property type="entry name" value="Jacalin"/>
    <property type="match status" value="1"/>
</dbReference>
<dbReference type="InterPro" id="IPR001229">
    <property type="entry name" value="Jacalin-like_lectin_dom"/>
</dbReference>
<dbReference type="PANTHER" id="PTHR33589">
    <property type="entry name" value="OS11G0524900 PROTEIN"/>
    <property type="match status" value="1"/>
</dbReference>
<accession>A0A9D3PEP2</accession>
<feature type="domain" description="Jacalin-type lectin" evidence="4">
    <location>
        <begin position="77"/>
        <end position="213"/>
    </location>
</feature>
<dbReference type="GO" id="GO:0030246">
    <property type="term" value="F:carbohydrate binding"/>
    <property type="evidence" value="ECO:0007669"/>
    <property type="project" value="UniProtKB-KW"/>
</dbReference>
<dbReference type="OrthoDB" id="2415936at2759"/>
<dbReference type="PROSITE" id="PS51752">
    <property type="entry name" value="JACALIN_LECTIN"/>
    <property type="match status" value="1"/>
</dbReference>
<evidence type="ECO:0000256" key="1">
    <source>
        <dbReference type="ARBA" id="ARBA00022729"/>
    </source>
</evidence>
<keyword evidence="2" id="KW-0430">Lectin</keyword>